<feature type="region of interest" description="Disordered" evidence="1">
    <location>
        <begin position="1"/>
        <end position="51"/>
    </location>
</feature>
<proteinExistence type="predicted"/>
<evidence type="ECO:0000256" key="1">
    <source>
        <dbReference type="SAM" id="MobiDB-lite"/>
    </source>
</evidence>
<dbReference type="RefSeq" id="XP_037147100.1">
    <property type="nucleotide sequence ID" value="XM_037297664.1"/>
</dbReference>
<keyword evidence="3" id="KW-1185">Reference proteome</keyword>
<dbReference type="AlphaFoldDB" id="A0A8H6C5K4"/>
<evidence type="ECO:0000313" key="2">
    <source>
        <dbReference type="EMBL" id="KAF6217665.1"/>
    </source>
</evidence>
<reference evidence="2 3" key="1">
    <citation type="journal article" date="2020" name="Genomics">
        <title>Complete, high-quality genomes from long-read metagenomic sequencing of two wolf lichen thalli reveals enigmatic genome architecture.</title>
        <authorList>
            <person name="McKenzie S.K."/>
            <person name="Walston R.F."/>
            <person name="Allen J.L."/>
        </authorList>
    </citation>
    <scope>NUCLEOTIDE SEQUENCE [LARGE SCALE GENOMIC DNA]</scope>
    <source>
        <strain evidence="2">WasteWater1</strain>
    </source>
</reference>
<dbReference type="InterPro" id="IPR054208">
    <property type="entry name" value="DUF6914"/>
</dbReference>
<organism evidence="2 3">
    <name type="scientific">Letharia lupina</name>
    <dbReference type="NCBI Taxonomy" id="560253"/>
    <lineage>
        <taxon>Eukaryota</taxon>
        <taxon>Fungi</taxon>
        <taxon>Dikarya</taxon>
        <taxon>Ascomycota</taxon>
        <taxon>Pezizomycotina</taxon>
        <taxon>Lecanoromycetes</taxon>
        <taxon>OSLEUM clade</taxon>
        <taxon>Lecanoromycetidae</taxon>
        <taxon>Lecanorales</taxon>
        <taxon>Lecanorineae</taxon>
        <taxon>Parmeliaceae</taxon>
        <taxon>Letharia</taxon>
    </lineage>
</organism>
<accession>A0A8H6C5K4</accession>
<feature type="compositionally biased region" description="Low complexity" evidence="1">
    <location>
        <begin position="35"/>
        <end position="51"/>
    </location>
</feature>
<sequence length="244" mass="27013">MPNNKSRMHIPRSSNPDTDKYSLISEPKPRTPTAFSPNPSSSSSSPFKPFRSPAMRNKARLHLALYALPKYPDAYHYALLLRPKDVAATLALSGVLSATKHHVKTTIRTNADGVVSHPCIYETYHIHDLADEPLLLASIIVGKLSASQDRVGEILARVPVHQDDGSSGPGAKFNDVEWVRLAVEALRQADAVKDDGREWEGVFEESLNYMRRKQAEGRWEVGWKGGNPEAVATFDLLTGKDVLF</sequence>
<dbReference type="Pfam" id="PF21858">
    <property type="entry name" value="DUF6914"/>
    <property type="match status" value="1"/>
</dbReference>
<name>A0A8H6C5K4_9LECA</name>
<dbReference type="GeneID" id="59335168"/>
<feature type="compositionally biased region" description="Basic residues" evidence="1">
    <location>
        <begin position="1"/>
        <end position="10"/>
    </location>
</feature>
<dbReference type="EMBL" id="JACCJB010000026">
    <property type="protein sequence ID" value="KAF6217665.1"/>
    <property type="molecule type" value="Genomic_DNA"/>
</dbReference>
<protein>
    <submittedName>
        <fullName evidence="2">Uncharacterized protein</fullName>
    </submittedName>
</protein>
<comment type="caution">
    <text evidence="2">The sequence shown here is derived from an EMBL/GenBank/DDBJ whole genome shotgun (WGS) entry which is preliminary data.</text>
</comment>
<evidence type="ECO:0000313" key="3">
    <source>
        <dbReference type="Proteomes" id="UP000593566"/>
    </source>
</evidence>
<dbReference type="Proteomes" id="UP000593566">
    <property type="component" value="Unassembled WGS sequence"/>
</dbReference>
<gene>
    <name evidence="2" type="ORF">HO133_006767</name>
</gene>